<evidence type="ECO:0000259" key="2">
    <source>
        <dbReference type="Pfam" id="PF00111"/>
    </source>
</evidence>
<dbReference type="InterPro" id="IPR036010">
    <property type="entry name" value="2Fe-2S_ferredoxin-like_sf"/>
</dbReference>
<dbReference type="InterPro" id="IPR001041">
    <property type="entry name" value="2Fe-2S_ferredoxin-type"/>
</dbReference>
<dbReference type="Gene3D" id="3.10.20.30">
    <property type="match status" value="1"/>
</dbReference>
<dbReference type="InterPro" id="IPR006058">
    <property type="entry name" value="2Fe2S_fd_BS"/>
</dbReference>
<sequence length="119" mass="12828">MKMSSPILTFKKAPIVSLQGQPVLLFNGQQQSLLEALEIKKIRIFSECRSGFCGACKTKVLSGNVQYFSEPLAALEADECLPCCCIPDSDLNLALSPKGADTIARPQALNAKAEQVLVD</sequence>
<dbReference type="CDD" id="cd00207">
    <property type="entry name" value="fer2"/>
    <property type="match status" value="1"/>
</dbReference>
<keyword evidence="4" id="KW-1185">Reference proteome</keyword>
<proteinExistence type="predicted"/>
<dbReference type="Pfam" id="PF00111">
    <property type="entry name" value="Fer2"/>
    <property type="match status" value="1"/>
</dbReference>
<evidence type="ECO:0000256" key="1">
    <source>
        <dbReference type="ARBA" id="ARBA00023075"/>
    </source>
</evidence>
<evidence type="ECO:0000313" key="3">
    <source>
        <dbReference type="EMBL" id="MCH4294487.1"/>
    </source>
</evidence>
<dbReference type="InterPro" id="IPR012675">
    <property type="entry name" value="Beta-grasp_dom_sf"/>
</dbReference>
<dbReference type="SUPFAM" id="SSF54292">
    <property type="entry name" value="2Fe-2S ferredoxin-like"/>
    <property type="match status" value="1"/>
</dbReference>
<accession>A0AAJ1F0E9</accession>
<dbReference type="GO" id="GO:0051537">
    <property type="term" value="F:2 iron, 2 sulfur cluster binding"/>
    <property type="evidence" value="ECO:0007669"/>
    <property type="project" value="InterPro"/>
</dbReference>
<dbReference type="PROSITE" id="PS00197">
    <property type="entry name" value="2FE2S_FER_1"/>
    <property type="match status" value="1"/>
</dbReference>
<gene>
    <name evidence="3" type="primary">yfaE</name>
    <name evidence="3" type="ORF">MJ923_09255</name>
</gene>
<dbReference type="NCBIfam" id="NF007985">
    <property type="entry name" value="PRK10713.1"/>
    <property type="match status" value="1"/>
</dbReference>
<keyword evidence="1" id="KW-0830">Ubiquinone</keyword>
<evidence type="ECO:0000313" key="4">
    <source>
        <dbReference type="Proteomes" id="UP001297581"/>
    </source>
</evidence>
<dbReference type="Proteomes" id="UP001297581">
    <property type="component" value="Unassembled WGS sequence"/>
</dbReference>
<feature type="domain" description="2Fe-2S ferredoxin-type" evidence="2">
    <location>
        <begin position="20"/>
        <end position="87"/>
    </location>
</feature>
<comment type="caution">
    <text evidence="3">The sequence shown here is derived from an EMBL/GenBank/DDBJ whole genome shotgun (WGS) entry which is preliminary data.</text>
</comment>
<protein>
    <submittedName>
        <fullName evidence="3">Class I ribonucleotide reductase maintenance protein YfaE</fullName>
    </submittedName>
</protein>
<name>A0AAJ1F0E9_9GAMM</name>
<dbReference type="EMBL" id="JAKUDL010000002">
    <property type="protein sequence ID" value="MCH4294487.1"/>
    <property type="molecule type" value="Genomic_DNA"/>
</dbReference>
<reference evidence="3 4" key="1">
    <citation type="submission" date="2022-02" db="EMBL/GenBank/DDBJ databases">
        <title>The genome sequence of Shewanella sp. 3B26.</title>
        <authorList>
            <person name="Du J."/>
        </authorList>
    </citation>
    <scope>NUCLEOTIDE SEQUENCE [LARGE SCALE GENOMIC DNA]</scope>
    <source>
        <strain evidence="3 4">3B26</strain>
    </source>
</reference>
<organism evidence="3 4">
    <name type="scientific">Shewanella zhuhaiensis</name>
    <dbReference type="NCBI Taxonomy" id="2919576"/>
    <lineage>
        <taxon>Bacteria</taxon>
        <taxon>Pseudomonadati</taxon>
        <taxon>Pseudomonadota</taxon>
        <taxon>Gammaproteobacteria</taxon>
        <taxon>Alteromonadales</taxon>
        <taxon>Shewanellaceae</taxon>
        <taxon>Shewanella</taxon>
    </lineage>
</organism>
<dbReference type="AlphaFoldDB" id="A0AAJ1F0E9"/>